<evidence type="ECO:0000313" key="4">
    <source>
        <dbReference type="Proteomes" id="UP000185473"/>
    </source>
</evidence>
<evidence type="ECO:0000259" key="2">
    <source>
        <dbReference type="Pfam" id="PF13460"/>
    </source>
</evidence>
<name>A0A1L6RBU8_9LACO</name>
<dbReference type="EMBL" id="CP014332">
    <property type="protein sequence ID" value="APS42021.1"/>
    <property type="molecule type" value="Genomic_DNA"/>
</dbReference>
<accession>A0A1L6RBU8</accession>
<dbReference type="PANTHER" id="PTHR12126:SF16">
    <property type="entry name" value="MIOREX COMPLEX COMPONENT 2"/>
    <property type="match status" value="1"/>
</dbReference>
<keyword evidence="1" id="KW-0472">Membrane</keyword>
<reference evidence="3 4" key="1">
    <citation type="submission" date="2016-02" db="EMBL/GenBank/DDBJ databases">
        <title>Complete Genome Sequence of Weissella jogaejeotgali FOL01.</title>
        <authorList>
            <person name="Lee J.-H."/>
            <person name="Ku H.-J."/>
        </authorList>
    </citation>
    <scope>NUCLEOTIDE SEQUENCE [LARGE SCALE GENOMIC DNA]</scope>
    <source>
        <strain evidence="3 4">FOL01</strain>
    </source>
</reference>
<dbReference type="RefSeq" id="WP_075269805.1">
    <property type="nucleotide sequence ID" value="NZ_CP014332.1"/>
</dbReference>
<dbReference type="InterPro" id="IPR051207">
    <property type="entry name" value="ComplexI_NDUFA9_subunit"/>
</dbReference>
<dbReference type="STRING" id="1631871.FOL01_1162"/>
<dbReference type="PANTHER" id="PTHR12126">
    <property type="entry name" value="NADH-UBIQUINONE OXIDOREDUCTASE 39 KDA SUBUNIT-RELATED"/>
    <property type="match status" value="1"/>
</dbReference>
<dbReference type="SUPFAM" id="SSF51735">
    <property type="entry name" value="NAD(P)-binding Rossmann-fold domains"/>
    <property type="match status" value="1"/>
</dbReference>
<keyword evidence="1" id="KW-0812">Transmembrane</keyword>
<feature type="domain" description="NAD(P)-binding" evidence="2">
    <location>
        <begin position="7"/>
        <end position="157"/>
    </location>
</feature>
<protein>
    <submittedName>
        <fullName evidence="3">NADH dehydrogenase</fullName>
    </submittedName>
</protein>
<gene>
    <name evidence="3" type="ORF">FOL01_1162</name>
</gene>
<dbReference type="InterPro" id="IPR036291">
    <property type="entry name" value="NAD(P)-bd_dom_sf"/>
</dbReference>
<keyword evidence="4" id="KW-1185">Reference proteome</keyword>
<proteinExistence type="predicted"/>
<dbReference type="AlphaFoldDB" id="A0A1L6RBU8"/>
<keyword evidence="1" id="KW-1133">Transmembrane helix</keyword>
<evidence type="ECO:0000313" key="3">
    <source>
        <dbReference type="EMBL" id="APS42021.1"/>
    </source>
</evidence>
<feature type="transmembrane region" description="Helical" evidence="1">
    <location>
        <begin position="159"/>
        <end position="180"/>
    </location>
</feature>
<dbReference type="GO" id="GO:0044877">
    <property type="term" value="F:protein-containing complex binding"/>
    <property type="evidence" value="ECO:0007669"/>
    <property type="project" value="TreeGrafter"/>
</dbReference>
<dbReference type="Gene3D" id="3.40.50.720">
    <property type="entry name" value="NAD(P)-binding Rossmann-like Domain"/>
    <property type="match status" value="1"/>
</dbReference>
<dbReference type="Proteomes" id="UP000185473">
    <property type="component" value="Chromosome"/>
</dbReference>
<organism evidence="3 4">
    <name type="scientific">Weissella jogaejeotgali</name>
    <dbReference type="NCBI Taxonomy" id="1631871"/>
    <lineage>
        <taxon>Bacteria</taxon>
        <taxon>Bacillati</taxon>
        <taxon>Bacillota</taxon>
        <taxon>Bacilli</taxon>
        <taxon>Lactobacillales</taxon>
        <taxon>Lactobacillaceae</taxon>
        <taxon>Weissella</taxon>
    </lineage>
</organism>
<dbReference type="KEGG" id="wjo:FOL01_1162"/>
<dbReference type="Pfam" id="PF13460">
    <property type="entry name" value="NAD_binding_10"/>
    <property type="match status" value="1"/>
</dbReference>
<dbReference type="InterPro" id="IPR016040">
    <property type="entry name" value="NAD(P)-bd_dom"/>
</dbReference>
<evidence type="ECO:0000256" key="1">
    <source>
        <dbReference type="SAM" id="Phobius"/>
    </source>
</evidence>
<sequence length="211" mass="23950">MKITIMGGTGYIGQGILSALVQDRNNYELTSLSRSGAQNHTNLVDSVTYLAVDLTKPGHWQTVIDSSDVVVDCVGIFLPSKRKNTSYQKNSIDPAKKVIDELMAKTTQTRFVFIAANNAPWPLKNYMKAKEEVIDYGVEKLDNRFVAVYPGMVYDKQRMLNFIPGVLLHFAIYGLHLNFLKKYRPVKRQKFNQEMLQIIKQQSSVLTNKIS</sequence>